<keyword evidence="1" id="KW-1133">Transmembrane helix</keyword>
<dbReference type="EMBL" id="FQZA01000002">
    <property type="protein sequence ID" value="SHI65647.1"/>
    <property type="molecule type" value="Genomic_DNA"/>
</dbReference>
<feature type="transmembrane region" description="Helical" evidence="1">
    <location>
        <begin position="58"/>
        <end position="76"/>
    </location>
</feature>
<feature type="transmembrane region" description="Helical" evidence="1">
    <location>
        <begin position="82"/>
        <end position="98"/>
    </location>
</feature>
<dbReference type="STRING" id="313368.SAMN04488012_102191"/>
<name>A0A1M6CXD5_9RHOB</name>
<proteinExistence type="predicted"/>
<sequence>MHAWGGALVIIYALILTQGVGLAFGALLIMSFPWNVMIAAVTLVIAFSKGWSPGRAGWVLAAIPLSGIAFLVAYHYKIADPLKIAGAVVLVGFVLSRVADIAPRRWIDQFGKVGVACLTIGVIWIVPDPGRMLLAMSQDSQPGVPGAST</sequence>
<dbReference type="AlphaFoldDB" id="A0A1M6CXD5"/>
<feature type="transmembrane region" description="Helical" evidence="1">
    <location>
        <begin position="7"/>
        <end position="28"/>
    </location>
</feature>
<evidence type="ECO:0000256" key="1">
    <source>
        <dbReference type="SAM" id="Phobius"/>
    </source>
</evidence>
<evidence type="ECO:0000313" key="2">
    <source>
        <dbReference type="EMBL" id="SHI65647.1"/>
    </source>
</evidence>
<accession>A0A1M6CXD5</accession>
<feature type="transmembrane region" description="Helical" evidence="1">
    <location>
        <begin position="110"/>
        <end position="127"/>
    </location>
</feature>
<keyword evidence="3" id="KW-1185">Reference proteome</keyword>
<feature type="transmembrane region" description="Helical" evidence="1">
    <location>
        <begin position="34"/>
        <end position="51"/>
    </location>
</feature>
<reference evidence="2 3" key="1">
    <citation type="submission" date="2016-11" db="EMBL/GenBank/DDBJ databases">
        <authorList>
            <person name="Jaros S."/>
            <person name="Januszkiewicz K."/>
            <person name="Wedrychowicz H."/>
        </authorList>
    </citation>
    <scope>NUCLEOTIDE SEQUENCE [LARGE SCALE GENOMIC DNA]</scope>
    <source>
        <strain evidence="2 3">DSM 26892</strain>
    </source>
</reference>
<keyword evidence="1" id="KW-0812">Transmembrane</keyword>
<organism evidence="2 3">
    <name type="scientific">Palleronia salina</name>
    <dbReference type="NCBI Taxonomy" id="313368"/>
    <lineage>
        <taxon>Bacteria</taxon>
        <taxon>Pseudomonadati</taxon>
        <taxon>Pseudomonadota</taxon>
        <taxon>Alphaproteobacteria</taxon>
        <taxon>Rhodobacterales</taxon>
        <taxon>Roseobacteraceae</taxon>
        <taxon>Palleronia</taxon>
    </lineage>
</organism>
<dbReference type="Proteomes" id="UP000184040">
    <property type="component" value="Unassembled WGS sequence"/>
</dbReference>
<gene>
    <name evidence="2" type="ORF">SAMN04488012_102191</name>
</gene>
<protein>
    <submittedName>
        <fullName evidence="2">Uncharacterized protein</fullName>
    </submittedName>
</protein>
<evidence type="ECO:0000313" key="3">
    <source>
        <dbReference type="Proteomes" id="UP000184040"/>
    </source>
</evidence>
<keyword evidence="1" id="KW-0472">Membrane</keyword>